<comment type="caution">
    <text evidence="2">The sequence shown here is derived from an EMBL/GenBank/DDBJ whole genome shotgun (WGS) entry which is preliminary data.</text>
</comment>
<keyword evidence="3" id="KW-1185">Reference proteome</keyword>
<protein>
    <recommendedName>
        <fullName evidence="1">F-box domain-containing protein</fullName>
    </recommendedName>
</protein>
<dbReference type="AlphaFoldDB" id="A0A9P5UAD7"/>
<dbReference type="PROSITE" id="PS50181">
    <property type="entry name" value="FBOX"/>
    <property type="match status" value="1"/>
</dbReference>
<feature type="domain" description="F-box" evidence="1">
    <location>
        <begin position="64"/>
        <end position="113"/>
    </location>
</feature>
<accession>A0A9P5UAD7</accession>
<sequence>MAKRKRVLEEFHAEQVAPKRRSSRLNTAKPTGRIFPKFEFQPLSSFEDSSDKSSSKPRRDELSLENFKNMPLDICFEIFCHLEPLDLLILSRSVKTFGTYLRKKSSALIWATARANVHGFPPRIQGMSEIRYASLMFDNDCEGCHHRHTTAKDIHWNMQMRICSHCQQPPKDGRIPRSFVVSDMLEFEFQPPLIRKHDFLYHIPHQNQKWLPEVVSAYLAQYEEMVHDEASFQQWQLKMRAETKIRQQWHHQYLTKWVQVCKRRRERQERHRSKEIDKIRSTRYSVIWSRLLALGWEKTDMPLSLPVHPYVDKVKELTDKEWARIGPVLSEFIKTQAEEAERSKQ</sequence>
<feature type="non-terminal residue" evidence="2">
    <location>
        <position position="1"/>
    </location>
</feature>
<name>A0A9P5UAD7_9AGAR</name>
<evidence type="ECO:0000259" key="1">
    <source>
        <dbReference type="PROSITE" id="PS50181"/>
    </source>
</evidence>
<dbReference type="EMBL" id="JADNRY010000029">
    <property type="protein sequence ID" value="KAF9071899.1"/>
    <property type="molecule type" value="Genomic_DNA"/>
</dbReference>
<dbReference type="InterPro" id="IPR001810">
    <property type="entry name" value="F-box_dom"/>
</dbReference>
<dbReference type="Proteomes" id="UP000772434">
    <property type="component" value="Unassembled WGS sequence"/>
</dbReference>
<reference evidence="2" key="1">
    <citation type="submission" date="2020-11" db="EMBL/GenBank/DDBJ databases">
        <authorList>
            <consortium name="DOE Joint Genome Institute"/>
            <person name="Ahrendt S."/>
            <person name="Riley R."/>
            <person name="Andreopoulos W."/>
            <person name="Labutti K."/>
            <person name="Pangilinan J."/>
            <person name="Ruiz-Duenas F.J."/>
            <person name="Barrasa J.M."/>
            <person name="Sanchez-Garcia M."/>
            <person name="Camarero S."/>
            <person name="Miyauchi S."/>
            <person name="Serrano A."/>
            <person name="Linde D."/>
            <person name="Babiker R."/>
            <person name="Drula E."/>
            <person name="Ayuso-Fernandez I."/>
            <person name="Pacheco R."/>
            <person name="Padilla G."/>
            <person name="Ferreira P."/>
            <person name="Barriuso J."/>
            <person name="Kellner H."/>
            <person name="Castanera R."/>
            <person name="Alfaro M."/>
            <person name="Ramirez L."/>
            <person name="Pisabarro A.G."/>
            <person name="Kuo A."/>
            <person name="Tritt A."/>
            <person name="Lipzen A."/>
            <person name="He G."/>
            <person name="Yan M."/>
            <person name="Ng V."/>
            <person name="Cullen D."/>
            <person name="Martin F."/>
            <person name="Rosso M.-N."/>
            <person name="Henrissat B."/>
            <person name="Hibbett D."/>
            <person name="Martinez A.T."/>
            <person name="Grigoriev I.V."/>
        </authorList>
    </citation>
    <scope>NUCLEOTIDE SEQUENCE</scope>
    <source>
        <strain evidence="2">AH 40177</strain>
    </source>
</reference>
<organism evidence="2 3">
    <name type="scientific">Rhodocollybia butyracea</name>
    <dbReference type="NCBI Taxonomy" id="206335"/>
    <lineage>
        <taxon>Eukaryota</taxon>
        <taxon>Fungi</taxon>
        <taxon>Dikarya</taxon>
        <taxon>Basidiomycota</taxon>
        <taxon>Agaricomycotina</taxon>
        <taxon>Agaricomycetes</taxon>
        <taxon>Agaricomycetidae</taxon>
        <taxon>Agaricales</taxon>
        <taxon>Marasmiineae</taxon>
        <taxon>Omphalotaceae</taxon>
        <taxon>Rhodocollybia</taxon>
    </lineage>
</organism>
<evidence type="ECO:0000313" key="2">
    <source>
        <dbReference type="EMBL" id="KAF9071899.1"/>
    </source>
</evidence>
<gene>
    <name evidence="2" type="ORF">BDP27DRAFT_1262172</name>
</gene>
<dbReference type="OrthoDB" id="2322499at2759"/>
<evidence type="ECO:0000313" key="3">
    <source>
        <dbReference type="Proteomes" id="UP000772434"/>
    </source>
</evidence>
<proteinExistence type="predicted"/>